<protein>
    <recommendedName>
        <fullName evidence="6">GDT1 family protein</fullName>
    </recommendedName>
</protein>
<dbReference type="InterPro" id="IPR049555">
    <property type="entry name" value="GDT1-like_CS"/>
</dbReference>
<dbReference type="PROSITE" id="PS01214">
    <property type="entry name" value="UPF0016"/>
    <property type="match status" value="1"/>
</dbReference>
<dbReference type="Proteomes" id="UP001187531">
    <property type="component" value="Unassembled WGS sequence"/>
</dbReference>
<keyword evidence="6" id="KW-0732">Signal</keyword>
<evidence type="ECO:0000256" key="7">
    <source>
        <dbReference type="SAM" id="MobiDB-lite"/>
    </source>
</evidence>
<evidence type="ECO:0000313" key="8">
    <source>
        <dbReference type="EMBL" id="KAK2714902.1"/>
    </source>
</evidence>
<evidence type="ECO:0000256" key="2">
    <source>
        <dbReference type="ARBA" id="ARBA00009190"/>
    </source>
</evidence>
<dbReference type="InterPro" id="IPR001727">
    <property type="entry name" value="GDT1-like"/>
</dbReference>
<name>A0AA88I2X3_ARTSF</name>
<evidence type="ECO:0000256" key="3">
    <source>
        <dbReference type="ARBA" id="ARBA00022692"/>
    </source>
</evidence>
<dbReference type="EMBL" id="JAVRJZ010000012">
    <property type="protein sequence ID" value="KAK2714902.1"/>
    <property type="molecule type" value="Genomic_DNA"/>
</dbReference>
<proteinExistence type="inferred from homology"/>
<gene>
    <name evidence="8" type="ORF">QYM36_009788</name>
</gene>
<feature type="region of interest" description="Disordered" evidence="7">
    <location>
        <begin position="34"/>
        <end position="54"/>
    </location>
</feature>
<feature type="region of interest" description="Disordered" evidence="7">
    <location>
        <begin position="173"/>
        <end position="197"/>
    </location>
</feature>
<dbReference type="AlphaFoldDB" id="A0AA88I2X3"/>
<feature type="signal peptide" evidence="6">
    <location>
        <begin position="1"/>
        <end position="28"/>
    </location>
</feature>
<dbReference type="GO" id="GO:0032472">
    <property type="term" value="P:Golgi calcium ion transport"/>
    <property type="evidence" value="ECO:0007669"/>
    <property type="project" value="TreeGrafter"/>
</dbReference>
<evidence type="ECO:0000256" key="5">
    <source>
        <dbReference type="ARBA" id="ARBA00023136"/>
    </source>
</evidence>
<sequence length="298" mass="32179">MIKIRKCSRILPFLLSLMLLSTFIHVKAEESAESGSVERTKTQNQEKDGGRSIDDESEVKDTVLERTDFIHGFVASISVIIVSELGDKTFFIAAIMAMRHSRTTVFLGAMFALGIMTVLAALFGWVTTVIPRVYTFYISTALFAFFGLKMLKDGINMSGDEGMEELEEVQSDLKKKEDELEESGEVAGDVEAGTGGTTPKVRSGIHAIVSRVFLQAFTMTFLAEWGDRSQLATIILAAREDVTGVTIGAVIGHALCTGLAVLGGRMVAQKISVKTVTIIGGIVFLIFAVASLIIGPDS</sequence>
<feature type="transmembrane region" description="Helical" evidence="6">
    <location>
        <begin position="245"/>
        <end position="264"/>
    </location>
</feature>
<feature type="transmembrane region" description="Helical" evidence="6">
    <location>
        <begin position="208"/>
        <end position="225"/>
    </location>
</feature>
<keyword evidence="5 6" id="KW-0472">Membrane</keyword>
<dbReference type="Pfam" id="PF01169">
    <property type="entry name" value="GDT1"/>
    <property type="match status" value="2"/>
</dbReference>
<keyword evidence="3 6" id="KW-0812">Transmembrane</keyword>
<evidence type="ECO:0000313" key="9">
    <source>
        <dbReference type="Proteomes" id="UP001187531"/>
    </source>
</evidence>
<organism evidence="8 9">
    <name type="scientific">Artemia franciscana</name>
    <name type="common">Brine shrimp</name>
    <name type="synonym">Artemia sanfranciscana</name>
    <dbReference type="NCBI Taxonomy" id="6661"/>
    <lineage>
        <taxon>Eukaryota</taxon>
        <taxon>Metazoa</taxon>
        <taxon>Ecdysozoa</taxon>
        <taxon>Arthropoda</taxon>
        <taxon>Crustacea</taxon>
        <taxon>Branchiopoda</taxon>
        <taxon>Anostraca</taxon>
        <taxon>Artemiidae</taxon>
        <taxon>Artemia</taxon>
    </lineage>
</organism>
<accession>A0AA88I2X3</accession>
<dbReference type="GO" id="GO:0032468">
    <property type="term" value="P:Golgi calcium ion homeostasis"/>
    <property type="evidence" value="ECO:0007669"/>
    <property type="project" value="TreeGrafter"/>
</dbReference>
<dbReference type="GO" id="GO:0005384">
    <property type="term" value="F:manganese ion transmembrane transporter activity"/>
    <property type="evidence" value="ECO:0007669"/>
    <property type="project" value="TreeGrafter"/>
</dbReference>
<feature type="transmembrane region" description="Helical" evidence="6">
    <location>
        <begin position="133"/>
        <end position="151"/>
    </location>
</feature>
<dbReference type="PANTHER" id="PTHR12608">
    <property type="entry name" value="TRANSMEMBRANE PROTEIN HTP-1 RELATED"/>
    <property type="match status" value="1"/>
</dbReference>
<keyword evidence="9" id="KW-1185">Reference proteome</keyword>
<comment type="similarity">
    <text evidence="2 6">Belongs to the GDT1 family.</text>
</comment>
<feature type="chain" id="PRO_5041516775" description="GDT1 family protein" evidence="6">
    <location>
        <begin position="29"/>
        <end position="298"/>
    </location>
</feature>
<feature type="transmembrane region" description="Helical" evidence="6">
    <location>
        <begin position="276"/>
        <end position="295"/>
    </location>
</feature>
<feature type="transmembrane region" description="Helical" evidence="6">
    <location>
        <begin position="105"/>
        <end position="127"/>
    </location>
</feature>
<evidence type="ECO:0000256" key="1">
    <source>
        <dbReference type="ARBA" id="ARBA00004141"/>
    </source>
</evidence>
<evidence type="ECO:0000256" key="4">
    <source>
        <dbReference type="ARBA" id="ARBA00022989"/>
    </source>
</evidence>
<keyword evidence="4 6" id="KW-1133">Transmembrane helix</keyword>
<evidence type="ECO:0000256" key="6">
    <source>
        <dbReference type="RuleBase" id="RU365102"/>
    </source>
</evidence>
<dbReference type="GO" id="GO:0016020">
    <property type="term" value="C:membrane"/>
    <property type="evidence" value="ECO:0007669"/>
    <property type="project" value="UniProtKB-SubCell"/>
</dbReference>
<comment type="subcellular location">
    <subcellularLocation>
        <location evidence="1 6">Membrane</location>
        <topology evidence="1 6">Multi-pass membrane protein</topology>
    </subcellularLocation>
</comment>
<reference evidence="8" key="1">
    <citation type="submission" date="2023-07" db="EMBL/GenBank/DDBJ databases">
        <title>Chromosome-level genome assembly of Artemia franciscana.</title>
        <authorList>
            <person name="Jo E."/>
        </authorList>
    </citation>
    <scope>NUCLEOTIDE SEQUENCE</scope>
    <source>
        <tissue evidence="8">Whole body</tissue>
    </source>
</reference>
<dbReference type="GO" id="GO:0005794">
    <property type="term" value="C:Golgi apparatus"/>
    <property type="evidence" value="ECO:0007669"/>
    <property type="project" value="TreeGrafter"/>
</dbReference>
<dbReference type="PANTHER" id="PTHR12608:SF1">
    <property type="entry name" value="TRANSMEMBRANE PROTEIN 165"/>
    <property type="match status" value="1"/>
</dbReference>
<dbReference type="GO" id="GO:0015085">
    <property type="term" value="F:calcium ion transmembrane transporter activity"/>
    <property type="evidence" value="ECO:0007669"/>
    <property type="project" value="TreeGrafter"/>
</dbReference>
<comment type="caution">
    <text evidence="8">The sequence shown here is derived from an EMBL/GenBank/DDBJ whole genome shotgun (WGS) entry which is preliminary data.</text>
</comment>